<keyword evidence="1" id="KW-0175">Coiled coil</keyword>
<keyword evidence="3" id="KW-1185">Reference proteome</keyword>
<evidence type="ECO:0000313" key="3">
    <source>
        <dbReference type="Proteomes" id="UP001529510"/>
    </source>
</evidence>
<name>A0ABD0Q2Y8_CIRMR</name>
<protein>
    <submittedName>
        <fullName evidence="2">Uncharacterized protein</fullName>
    </submittedName>
</protein>
<gene>
    <name evidence="2" type="ORF">M9458_025882</name>
</gene>
<sequence>ELEEARRKEANAVVDCLLQMLAERELREAAARATELAEERAEAAEARRQQAAYQQSLLNLFAKLVEGNL</sequence>
<dbReference type="AlphaFoldDB" id="A0ABD0Q2Y8"/>
<organism evidence="2 3">
    <name type="scientific">Cirrhinus mrigala</name>
    <name type="common">Mrigala</name>
    <dbReference type="NCBI Taxonomy" id="683832"/>
    <lineage>
        <taxon>Eukaryota</taxon>
        <taxon>Metazoa</taxon>
        <taxon>Chordata</taxon>
        <taxon>Craniata</taxon>
        <taxon>Vertebrata</taxon>
        <taxon>Euteleostomi</taxon>
        <taxon>Actinopterygii</taxon>
        <taxon>Neopterygii</taxon>
        <taxon>Teleostei</taxon>
        <taxon>Ostariophysi</taxon>
        <taxon>Cypriniformes</taxon>
        <taxon>Cyprinidae</taxon>
        <taxon>Labeoninae</taxon>
        <taxon>Labeonini</taxon>
        <taxon>Cirrhinus</taxon>
    </lineage>
</organism>
<proteinExistence type="predicted"/>
<accession>A0ABD0Q2Y8</accession>
<evidence type="ECO:0000256" key="1">
    <source>
        <dbReference type="SAM" id="Coils"/>
    </source>
</evidence>
<dbReference type="EMBL" id="JAMKFB020000012">
    <property type="protein sequence ID" value="KAL0180440.1"/>
    <property type="molecule type" value="Genomic_DNA"/>
</dbReference>
<comment type="caution">
    <text evidence="2">The sequence shown here is derived from an EMBL/GenBank/DDBJ whole genome shotgun (WGS) entry which is preliminary data.</text>
</comment>
<dbReference type="Proteomes" id="UP001529510">
    <property type="component" value="Unassembled WGS sequence"/>
</dbReference>
<evidence type="ECO:0000313" key="2">
    <source>
        <dbReference type="EMBL" id="KAL0180440.1"/>
    </source>
</evidence>
<reference evidence="2 3" key="1">
    <citation type="submission" date="2024-05" db="EMBL/GenBank/DDBJ databases">
        <title>Genome sequencing and assembly of Indian major carp, Cirrhinus mrigala (Hamilton, 1822).</title>
        <authorList>
            <person name="Mohindra V."/>
            <person name="Chowdhury L.M."/>
            <person name="Lal K."/>
            <person name="Jena J.K."/>
        </authorList>
    </citation>
    <scope>NUCLEOTIDE SEQUENCE [LARGE SCALE GENOMIC DNA]</scope>
    <source>
        <strain evidence="2">CM1030</strain>
        <tissue evidence="2">Blood</tissue>
    </source>
</reference>
<feature type="non-terminal residue" evidence="2">
    <location>
        <position position="1"/>
    </location>
</feature>
<feature type="coiled-coil region" evidence="1">
    <location>
        <begin position="19"/>
        <end position="56"/>
    </location>
</feature>